<dbReference type="OrthoDB" id="5372935at2759"/>
<reference evidence="1" key="1">
    <citation type="submission" date="2021-03" db="EMBL/GenBank/DDBJ databases">
        <authorList>
            <person name="Tagirdzhanova G."/>
        </authorList>
    </citation>
    <scope>NUCLEOTIDE SEQUENCE</scope>
</reference>
<dbReference type="PANTHER" id="PTHR42085">
    <property type="entry name" value="F-BOX DOMAIN-CONTAINING PROTEIN"/>
    <property type="match status" value="1"/>
</dbReference>
<organism evidence="1 2">
    <name type="scientific">Heterodermia speciosa</name>
    <dbReference type="NCBI Taxonomy" id="116794"/>
    <lineage>
        <taxon>Eukaryota</taxon>
        <taxon>Fungi</taxon>
        <taxon>Dikarya</taxon>
        <taxon>Ascomycota</taxon>
        <taxon>Pezizomycotina</taxon>
        <taxon>Lecanoromycetes</taxon>
        <taxon>OSLEUM clade</taxon>
        <taxon>Lecanoromycetidae</taxon>
        <taxon>Caliciales</taxon>
        <taxon>Physciaceae</taxon>
        <taxon>Heterodermia</taxon>
    </lineage>
</organism>
<dbReference type="AlphaFoldDB" id="A0A8H3EWW5"/>
<keyword evidence="2" id="KW-1185">Reference proteome</keyword>
<dbReference type="EMBL" id="CAJPDS010000012">
    <property type="protein sequence ID" value="CAF9912899.1"/>
    <property type="molecule type" value="Genomic_DNA"/>
</dbReference>
<evidence type="ECO:0008006" key="3">
    <source>
        <dbReference type="Google" id="ProtNLM"/>
    </source>
</evidence>
<evidence type="ECO:0000313" key="1">
    <source>
        <dbReference type="EMBL" id="CAF9912899.1"/>
    </source>
</evidence>
<evidence type="ECO:0000313" key="2">
    <source>
        <dbReference type="Proteomes" id="UP000664521"/>
    </source>
</evidence>
<dbReference type="PANTHER" id="PTHR42085:SF2">
    <property type="entry name" value="F-BOX DOMAIN-CONTAINING PROTEIN"/>
    <property type="match status" value="1"/>
</dbReference>
<name>A0A8H3EWW5_9LECA</name>
<sequence>MESSDSNPTNSESTPPRNFRFFNLPFELRRKILSHLLLQNRIIDLDPANALSNPARLNLFLTSRRMHEEAYHVFYGIHTFRIFPIHPRFFGSRVKSILSRLPPRYRAALVSLEIRLGTGWSKPPKTWTVTNKLGLQDCTRVRNLEVFVECDPSHQIFHGFRVTIDFFTEFSGSLLESIVKHMPYLDWVTFNRHGPSVRRDSELMSRLQEAVLKGQKKIAWAKDKWADDEEDDDRKTQIGRVLRSDLLCMREAIRSFTIEEQSTHHADE</sequence>
<comment type="caution">
    <text evidence="1">The sequence shown here is derived from an EMBL/GenBank/DDBJ whole genome shotgun (WGS) entry which is preliminary data.</text>
</comment>
<protein>
    <recommendedName>
        <fullName evidence="3">F-box domain-containing protein</fullName>
    </recommendedName>
</protein>
<dbReference type="Proteomes" id="UP000664521">
    <property type="component" value="Unassembled WGS sequence"/>
</dbReference>
<dbReference type="InterPro" id="IPR038883">
    <property type="entry name" value="AN11006-like"/>
</dbReference>
<accession>A0A8H3EWW5</accession>
<proteinExistence type="predicted"/>
<gene>
    <name evidence="1" type="ORF">HETSPECPRED_001237</name>
</gene>